<dbReference type="Gramene" id="Jr04_15860_p1">
    <property type="protein sequence ID" value="cds.Jr04_15860_p1"/>
    <property type="gene ID" value="Jr04_15860"/>
</dbReference>
<keyword evidence="2" id="KW-1015">Disulfide bond</keyword>
<sequence>MAKSVIFLAASALCFLSLLGFAYCDSHFSVEGKVYCDTCRTQFVTRISTYMKGAKVRLQCREREGGVITYSLESETDESGTYHLGVDGEHEEEVCEIVLVKSSDPNCSEVSKDPFLDKSARISLTKNNGITSPVRLANPLGFMRKERLDGCGEVLRELGMTAEDEQ</sequence>
<dbReference type="InterPro" id="IPR006040">
    <property type="entry name" value="Allergen_Ole_e_I_CS"/>
</dbReference>
<dbReference type="FunCoup" id="A0A2I4FFS1">
    <property type="interactions" value="190"/>
</dbReference>
<dbReference type="GeneID" id="108998406"/>
<reference evidence="4" key="1">
    <citation type="submission" date="2025-08" db="UniProtKB">
        <authorList>
            <consortium name="RefSeq"/>
        </authorList>
    </citation>
    <scope>IDENTIFICATION</scope>
    <source>
        <tissue evidence="4">Leaves</tissue>
    </source>
</reference>
<dbReference type="GO" id="GO:0005615">
    <property type="term" value="C:extracellular space"/>
    <property type="evidence" value="ECO:0007669"/>
    <property type="project" value="InterPro"/>
</dbReference>
<evidence type="ECO:0000256" key="1">
    <source>
        <dbReference type="ARBA" id="ARBA00010049"/>
    </source>
</evidence>
<dbReference type="STRING" id="51240.A0A2I4FFS1"/>
<dbReference type="AlphaFoldDB" id="A0A2I4FFS1"/>
<dbReference type="KEGG" id="jre:108998406"/>
<protein>
    <submittedName>
        <fullName evidence="4">Olee1-like protein</fullName>
    </submittedName>
</protein>
<gene>
    <name evidence="4" type="primary">LOC108998406</name>
</gene>
<comment type="similarity">
    <text evidence="1">Belongs to the Ole e I family.</text>
</comment>
<evidence type="ECO:0000313" key="3">
    <source>
        <dbReference type="Proteomes" id="UP000235220"/>
    </source>
</evidence>
<evidence type="ECO:0000256" key="2">
    <source>
        <dbReference type="ARBA" id="ARBA00023157"/>
    </source>
</evidence>
<dbReference type="OrthoDB" id="1888725at2759"/>
<organism evidence="3 4">
    <name type="scientific">Juglans regia</name>
    <name type="common">English walnut</name>
    <dbReference type="NCBI Taxonomy" id="51240"/>
    <lineage>
        <taxon>Eukaryota</taxon>
        <taxon>Viridiplantae</taxon>
        <taxon>Streptophyta</taxon>
        <taxon>Embryophyta</taxon>
        <taxon>Tracheophyta</taxon>
        <taxon>Spermatophyta</taxon>
        <taxon>Magnoliopsida</taxon>
        <taxon>eudicotyledons</taxon>
        <taxon>Gunneridae</taxon>
        <taxon>Pentapetalae</taxon>
        <taxon>rosids</taxon>
        <taxon>fabids</taxon>
        <taxon>Fagales</taxon>
        <taxon>Juglandaceae</taxon>
        <taxon>Juglans</taxon>
    </lineage>
</organism>
<proteinExistence type="inferred from homology"/>
<dbReference type="InterPro" id="IPR006041">
    <property type="entry name" value="Pollen_Ole_e1_allergen"/>
</dbReference>
<name>A0A2I4FFS1_JUGRE</name>
<dbReference type="PANTHER" id="PTHR31614">
    <property type="entry name" value="PROTEIN DOWNSTREAM OF FLC-RELATED"/>
    <property type="match status" value="1"/>
</dbReference>
<keyword evidence="3" id="KW-1185">Reference proteome</keyword>
<dbReference type="PROSITE" id="PS00925">
    <property type="entry name" value="OLEEI"/>
    <property type="match status" value="1"/>
</dbReference>
<dbReference type="Proteomes" id="UP000235220">
    <property type="component" value="Chromosome 4"/>
</dbReference>
<dbReference type="Pfam" id="PF01190">
    <property type="entry name" value="Pollen_Ole_e_1"/>
    <property type="match status" value="1"/>
</dbReference>
<dbReference type="RefSeq" id="XP_018830499.1">
    <property type="nucleotide sequence ID" value="XM_018974954.2"/>
</dbReference>
<accession>A0A2I4FFS1</accession>
<evidence type="ECO:0000313" key="4">
    <source>
        <dbReference type="RefSeq" id="XP_018830499.1"/>
    </source>
</evidence>
<dbReference type="PANTHER" id="PTHR31614:SF2">
    <property type="entry name" value="F28N24.16 PROTEIN"/>
    <property type="match status" value="1"/>
</dbReference>